<sequence>MARPLITILTALLLSMLLLIANVNHRQKTQYLEGVKGEKAGDFMVALTGYESAIRMYLPFSSRIEASATRIWALGEAAERRGDIDQALAAYRSLRSAFYGTRWLRQPGADWISRCDKKIAALVPIRKGNQP</sequence>
<protein>
    <recommendedName>
        <fullName evidence="3">Tetratricopeptide repeat protein</fullName>
    </recommendedName>
</protein>
<evidence type="ECO:0008006" key="3">
    <source>
        <dbReference type="Google" id="ProtNLM"/>
    </source>
</evidence>
<name>A0A1T4JXN2_9BACT</name>
<dbReference type="OrthoDB" id="5396466at2"/>
<evidence type="ECO:0000313" key="1">
    <source>
        <dbReference type="EMBL" id="SJZ34931.1"/>
    </source>
</evidence>
<dbReference type="AlphaFoldDB" id="A0A1T4JXN2"/>
<dbReference type="STRING" id="115783.SAMN02745119_00155"/>
<dbReference type="RefSeq" id="WP_078788470.1">
    <property type="nucleotide sequence ID" value="NZ_FUWR01000001.1"/>
</dbReference>
<evidence type="ECO:0000313" key="2">
    <source>
        <dbReference type="Proteomes" id="UP000190102"/>
    </source>
</evidence>
<proteinExistence type="predicted"/>
<organism evidence="1 2">
    <name type="scientific">Trichlorobacter thiogenes</name>
    <dbReference type="NCBI Taxonomy" id="115783"/>
    <lineage>
        <taxon>Bacteria</taxon>
        <taxon>Pseudomonadati</taxon>
        <taxon>Thermodesulfobacteriota</taxon>
        <taxon>Desulfuromonadia</taxon>
        <taxon>Geobacterales</taxon>
        <taxon>Geobacteraceae</taxon>
        <taxon>Trichlorobacter</taxon>
    </lineage>
</organism>
<dbReference type="EMBL" id="FUWR01000001">
    <property type="protein sequence ID" value="SJZ34931.1"/>
    <property type="molecule type" value="Genomic_DNA"/>
</dbReference>
<dbReference type="Proteomes" id="UP000190102">
    <property type="component" value="Unassembled WGS sequence"/>
</dbReference>
<keyword evidence="2" id="KW-1185">Reference proteome</keyword>
<gene>
    <name evidence="1" type="ORF">SAMN02745119_00155</name>
</gene>
<reference evidence="2" key="1">
    <citation type="submission" date="2017-02" db="EMBL/GenBank/DDBJ databases">
        <authorList>
            <person name="Varghese N."/>
            <person name="Submissions S."/>
        </authorList>
    </citation>
    <scope>NUCLEOTIDE SEQUENCE [LARGE SCALE GENOMIC DNA]</scope>
    <source>
        <strain evidence="2">ATCC BAA-34</strain>
    </source>
</reference>
<accession>A0A1T4JXN2</accession>